<evidence type="ECO:0008006" key="3">
    <source>
        <dbReference type="Google" id="ProtNLM"/>
    </source>
</evidence>
<gene>
    <name evidence="1" type="ORF">ACFPM8_12345</name>
</gene>
<dbReference type="Gene3D" id="3.40.630.30">
    <property type="match status" value="1"/>
</dbReference>
<dbReference type="RefSeq" id="WP_378997855.1">
    <property type="nucleotide sequence ID" value="NZ_JBHSMT010000023.1"/>
</dbReference>
<name>A0ABW0MAX1_9BURK</name>
<dbReference type="SUPFAM" id="SSF55729">
    <property type="entry name" value="Acyl-CoA N-acyltransferases (Nat)"/>
    <property type="match status" value="1"/>
</dbReference>
<accession>A0ABW0MAX1</accession>
<dbReference type="Proteomes" id="UP001596045">
    <property type="component" value="Unassembled WGS sequence"/>
</dbReference>
<evidence type="ECO:0000313" key="2">
    <source>
        <dbReference type="Proteomes" id="UP001596045"/>
    </source>
</evidence>
<sequence length="380" mass="42150">MQTESNAARNIAAANMTDNEARADLRIRPGTVEDANDLAELFCITYGQTTHPCQSPDFIRNGIASNNELWFVAEADSSIEGSIGGCLCVARHSWNRTWETCYAIIHPRLRSSLSGLIYRLVRTGHENLRPEPWELGFYTPRTPAAHRVMSKTNAPVLVGHDGGPNLVDGLREYHMMAIHRPTVAGFSHVSPLNGPVGRSPFIQQHLYAPLALQPTPGAYPSVCFTGSPGAEKDSLFRYSHDQAASAITLSEYVGSGTTEWEICADLEAFAARDRTIAYMGAYILADKVELIRKMLETGFVITAYLPAWHLHRNSRYDCVMLVKRSFSKIPEKRGFDADIEALDRAYVQLAAEFCQPNNPSSARDLARRTPFAFQDAESII</sequence>
<comment type="caution">
    <text evidence="1">The sequence shown here is derived from an EMBL/GenBank/DDBJ whole genome shotgun (WGS) entry which is preliminary data.</text>
</comment>
<dbReference type="EMBL" id="JBHSMT010000023">
    <property type="protein sequence ID" value="MFC5474745.1"/>
    <property type="molecule type" value="Genomic_DNA"/>
</dbReference>
<protein>
    <recommendedName>
        <fullName evidence="3">N-acetyltransferase domain-containing protein</fullName>
    </recommendedName>
</protein>
<reference evidence="2" key="1">
    <citation type="journal article" date="2019" name="Int. J. Syst. Evol. Microbiol.">
        <title>The Global Catalogue of Microorganisms (GCM) 10K type strain sequencing project: providing services to taxonomists for standard genome sequencing and annotation.</title>
        <authorList>
            <consortium name="The Broad Institute Genomics Platform"/>
            <consortium name="The Broad Institute Genome Sequencing Center for Infectious Disease"/>
            <person name="Wu L."/>
            <person name="Ma J."/>
        </authorList>
    </citation>
    <scope>NUCLEOTIDE SEQUENCE [LARGE SCALE GENOMIC DNA]</scope>
    <source>
        <strain evidence="2">JCM 17066</strain>
    </source>
</reference>
<proteinExistence type="predicted"/>
<evidence type="ECO:0000313" key="1">
    <source>
        <dbReference type="EMBL" id="MFC5474745.1"/>
    </source>
</evidence>
<keyword evidence="2" id="KW-1185">Reference proteome</keyword>
<organism evidence="1 2">
    <name type="scientific">Paraherbaspirillum soli</name>
    <dbReference type="NCBI Taxonomy" id="631222"/>
    <lineage>
        <taxon>Bacteria</taxon>
        <taxon>Pseudomonadati</taxon>
        <taxon>Pseudomonadota</taxon>
        <taxon>Betaproteobacteria</taxon>
        <taxon>Burkholderiales</taxon>
        <taxon>Oxalobacteraceae</taxon>
        <taxon>Paraherbaspirillum</taxon>
    </lineage>
</organism>
<dbReference type="InterPro" id="IPR016181">
    <property type="entry name" value="Acyl_CoA_acyltransferase"/>
</dbReference>